<dbReference type="EMBL" id="FXTH01000010">
    <property type="protein sequence ID" value="SMO71868.1"/>
    <property type="molecule type" value="Genomic_DNA"/>
</dbReference>
<protein>
    <submittedName>
        <fullName evidence="1">Uncharacterized protein</fullName>
    </submittedName>
</protein>
<dbReference type="AlphaFoldDB" id="A0A521DJT3"/>
<sequence>MAIEIKELVIRATVDTEKTSTERPDRGRNKHINELHRRMEQLQQMIKLKNER</sequence>
<gene>
    <name evidence="1" type="ORF">SAMN06265218_110131</name>
</gene>
<keyword evidence="2" id="KW-1185">Reference proteome</keyword>
<proteinExistence type="predicted"/>
<dbReference type="Proteomes" id="UP000317593">
    <property type="component" value="Unassembled WGS sequence"/>
</dbReference>
<organism evidence="1 2">
    <name type="scientific">Fodinibius sediminis</name>
    <dbReference type="NCBI Taxonomy" id="1214077"/>
    <lineage>
        <taxon>Bacteria</taxon>
        <taxon>Pseudomonadati</taxon>
        <taxon>Balneolota</taxon>
        <taxon>Balneolia</taxon>
        <taxon>Balneolales</taxon>
        <taxon>Balneolaceae</taxon>
        <taxon>Fodinibius</taxon>
    </lineage>
</organism>
<dbReference type="InterPro" id="IPR045459">
    <property type="entry name" value="DUF5908"/>
</dbReference>
<accession>A0A521DJT3</accession>
<dbReference type="RefSeq" id="WP_185958381.1">
    <property type="nucleotide sequence ID" value="NZ_FXTH01000010.1"/>
</dbReference>
<name>A0A521DJT3_9BACT</name>
<evidence type="ECO:0000313" key="1">
    <source>
        <dbReference type="EMBL" id="SMO71868.1"/>
    </source>
</evidence>
<evidence type="ECO:0000313" key="2">
    <source>
        <dbReference type="Proteomes" id="UP000317593"/>
    </source>
</evidence>
<reference evidence="1 2" key="1">
    <citation type="submission" date="2017-05" db="EMBL/GenBank/DDBJ databases">
        <authorList>
            <person name="Varghese N."/>
            <person name="Submissions S."/>
        </authorList>
    </citation>
    <scope>NUCLEOTIDE SEQUENCE [LARGE SCALE GENOMIC DNA]</scope>
    <source>
        <strain evidence="1 2">DSM 21194</strain>
    </source>
</reference>
<dbReference type="Pfam" id="PF19265">
    <property type="entry name" value="DUF5908"/>
    <property type="match status" value="1"/>
</dbReference>